<accession>A0A0F8Z7G0</accession>
<organism evidence="1">
    <name type="scientific">marine sediment metagenome</name>
    <dbReference type="NCBI Taxonomy" id="412755"/>
    <lineage>
        <taxon>unclassified sequences</taxon>
        <taxon>metagenomes</taxon>
        <taxon>ecological metagenomes</taxon>
    </lineage>
</organism>
<protein>
    <submittedName>
        <fullName evidence="1">Uncharacterized protein</fullName>
    </submittedName>
</protein>
<feature type="non-terminal residue" evidence="1">
    <location>
        <position position="1"/>
    </location>
</feature>
<feature type="non-terminal residue" evidence="1">
    <location>
        <position position="351"/>
    </location>
</feature>
<proteinExistence type="predicted"/>
<name>A0A0F8Z7G0_9ZZZZ</name>
<reference evidence="1" key="1">
    <citation type="journal article" date="2015" name="Nature">
        <title>Complex archaea that bridge the gap between prokaryotes and eukaryotes.</title>
        <authorList>
            <person name="Spang A."/>
            <person name="Saw J.H."/>
            <person name="Jorgensen S.L."/>
            <person name="Zaremba-Niedzwiedzka K."/>
            <person name="Martijn J."/>
            <person name="Lind A.E."/>
            <person name="van Eijk R."/>
            <person name="Schleper C."/>
            <person name="Guy L."/>
            <person name="Ettema T.J."/>
        </authorList>
    </citation>
    <scope>NUCLEOTIDE SEQUENCE</scope>
</reference>
<dbReference type="EMBL" id="LAZR01065185">
    <property type="protein sequence ID" value="KKK56046.1"/>
    <property type="molecule type" value="Genomic_DNA"/>
</dbReference>
<comment type="caution">
    <text evidence="1">The sequence shown here is derived from an EMBL/GenBank/DDBJ whole genome shotgun (WGS) entry which is preliminary data.</text>
</comment>
<evidence type="ECO:0000313" key="1">
    <source>
        <dbReference type="EMBL" id="KKK56046.1"/>
    </source>
</evidence>
<gene>
    <name evidence="1" type="ORF">LCGC14_3068460</name>
</gene>
<sequence>VGLTLTGGKYLLVNPKWTDTSEDYFDIHILLAADAIGTEINQIDHDAVLFCTTPNPYADAGEWFKVQLRCDPVANEIVAIEVYKADTDGLADSGAPDDSYGLTAGEHWYVFRIYKGTSSSDHPTLEVFVDDVSKGTTTGTWGTTTVNARIAFGAAVSDNVKGGSLAMSFYCDDFIILDEDSSGDFDARMVEATSSGVIIGFQPDADVTGYNDYVTTNSAGGKKYRCVDNFNRVAAAPNDDWMGPAATWKQLFNLPNSDVGATIHAVRLDAYPRVGDTIGTQFLAGVSSEGTGPSTITGWDDGLSGYVVAMLYNTPEDSTTWTKALFDDFYAGVTRADADKDINVFGAQVLG</sequence>
<dbReference type="AlphaFoldDB" id="A0A0F8Z7G0"/>